<proteinExistence type="predicted"/>
<dbReference type="PROSITE" id="PS00108">
    <property type="entry name" value="PROTEIN_KINASE_ST"/>
    <property type="match status" value="1"/>
</dbReference>
<evidence type="ECO:0000313" key="13">
    <source>
        <dbReference type="Proteomes" id="UP000217889"/>
    </source>
</evidence>
<dbReference type="PROSITE" id="PS50011">
    <property type="entry name" value="PROTEIN_KINASE_DOM"/>
    <property type="match status" value="1"/>
</dbReference>
<dbReference type="SUPFAM" id="SSF56112">
    <property type="entry name" value="Protein kinase-like (PK-like)"/>
    <property type="match status" value="1"/>
</dbReference>
<evidence type="ECO:0000256" key="2">
    <source>
        <dbReference type="ARBA" id="ARBA00022527"/>
    </source>
</evidence>
<gene>
    <name evidence="12" type="ORF">CFK41_09795</name>
</gene>
<evidence type="ECO:0000313" key="12">
    <source>
        <dbReference type="EMBL" id="ATG56569.1"/>
    </source>
</evidence>
<evidence type="ECO:0000259" key="10">
    <source>
        <dbReference type="PROSITE" id="PS50011"/>
    </source>
</evidence>
<keyword evidence="6" id="KW-0067">ATP-binding</keyword>
<dbReference type="SMART" id="SM00220">
    <property type="entry name" value="S_TKc"/>
    <property type="match status" value="1"/>
</dbReference>
<evidence type="ECO:0000256" key="3">
    <source>
        <dbReference type="ARBA" id="ARBA00022679"/>
    </source>
</evidence>
<dbReference type="FunFam" id="1.10.510.10:FF:000021">
    <property type="entry name" value="Serine/threonine protein kinase"/>
    <property type="match status" value="1"/>
</dbReference>
<feature type="domain" description="PASTA" evidence="11">
    <location>
        <begin position="574"/>
        <end position="639"/>
    </location>
</feature>
<dbReference type="Pfam" id="PF03793">
    <property type="entry name" value="PASTA"/>
    <property type="match status" value="4"/>
</dbReference>
<dbReference type="InterPro" id="IPR005543">
    <property type="entry name" value="PASTA_dom"/>
</dbReference>
<evidence type="ECO:0000256" key="6">
    <source>
        <dbReference type="ARBA" id="ARBA00022840"/>
    </source>
</evidence>
<dbReference type="SMART" id="SM00740">
    <property type="entry name" value="PASTA"/>
    <property type="match status" value="4"/>
</dbReference>
<feature type="domain" description="PASTA" evidence="11">
    <location>
        <begin position="640"/>
        <end position="704"/>
    </location>
</feature>
<keyword evidence="5 12" id="KW-0418">Kinase</keyword>
<feature type="domain" description="Protein kinase" evidence="10">
    <location>
        <begin position="19"/>
        <end position="279"/>
    </location>
</feature>
<sequence>MSAATSTSPGISQLLDGRYRVEEPIARGGMATVHRGHDERLDRVVALKIMHPHLAMDEDFRRRFGREARAAARLAHRNVVGVFDQGEDEDRIYLAMELVEGETLRARLVAQERLTLRDSLDVTTQVLQALVAAHEAGIVHRDIKPENILLSHEDLVKVADFGLARATGSNNSSASAALLGTVAYISPEVVTRGHSDERSDLYSLGIVLFEMLTGLQPFRGEQPVHIAFQHVHEDIPAPSSLVSGIPRELDSLVTWAAAREVEQRPATAKDLLRAVRELAATLPTAVLDSRPHGREDADTSDVPRVTTSLEEVASALDHSPRAFPAELLAPGEDLEDPSSHDADEEELAQTADDEPSTPDSADTDEDGSGEDGGGEDGGGEDEGGRRLLVMRSPRARRGRHLPAGTRRPSRIMAALAALCLVAGLTAGAWAGGDWYFNTGPGADRTIPLVTGTPLADAEAALTSSGLTVTTDERFDATVPAGHVISADPSTGTTVKKGSAVTVVVSKGEETFPVPELAGLELDSARTEVEDLGLELVEDDPEYSETVPEGQVISQSASADALPAGGEVHVVVSQGRQPIAVPDQTGRGGSSARSALEGAGFRVTSAQAHSSSVPRGAVISQSPASGSLFRGDTVHLVTSLGPEMVEVPDVFRSPEAEAKSALEGAGFTVQVVHDKGDPVFGLVYEQSAAAGSELEKGSTVTIKVF</sequence>
<protein>
    <recommendedName>
        <fullName evidence="1">non-specific serine/threonine protein kinase</fullName>
        <ecNumber evidence="1">2.7.11.1</ecNumber>
    </recommendedName>
</protein>
<keyword evidence="3" id="KW-0808">Transferase</keyword>
<dbReference type="OrthoDB" id="9762169at2"/>
<dbReference type="EC" id="2.7.11.1" evidence="1"/>
<dbReference type="PANTHER" id="PTHR43289">
    <property type="entry name" value="MITOGEN-ACTIVATED PROTEIN KINASE KINASE KINASE 20-RELATED"/>
    <property type="match status" value="1"/>
</dbReference>
<dbReference type="PROSITE" id="PS51178">
    <property type="entry name" value="PASTA"/>
    <property type="match status" value="4"/>
</dbReference>
<dbReference type="GO" id="GO:0005524">
    <property type="term" value="F:ATP binding"/>
    <property type="evidence" value="ECO:0007669"/>
    <property type="project" value="UniProtKB-KW"/>
</dbReference>
<evidence type="ECO:0000256" key="5">
    <source>
        <dbReference type="ARBA" id="ARBA00022777"/>
    </source>
</evidence>
<dbReference type="Gene3D" id="3.30.10.20">
    <property type="match status" value="4"/>
</dbReference>
<accession>A0A291H280</accession>
<dbReference type="NCBIfam" id="NF033483">
    <property type="entry name" value="PknB_PASTA_kin"/>
    <property type="match status" value="1"/>
</dbReference>
<feature type="domain" description="PASTA" evidence="11">
    <location>
        <begin position="507"/>
        <end position="573"/>
    </location>
</feature>
<dbReference type="Pfam" id="PF00069">
    <property type="entry name" value="Pkinase"/>
    <property type="match status" value="1"/>
</dbReference>
<dbReference type="InterPro" id="IPR011009">
    <property type="entry name" value="Kinase-like_dom_sf"/>
</dbReference>
<evidence type="ECO:0000259" key="11">
    <source>
        <dbReference type="PROSITE" id="PS51178"/>
    </source>
</evidence>
<evidence type="ECO:0000256" key="9">
    <source>
        <dbReference type="SAM" id="MobiDB-lite"/>
    </source>
</evidence>
<dbReference type="EMBL" id="CP023564">
    <property type="protein sequence ID" value="ATG56569.1"/>
    <property type="molecule type" value="Genomic_DNA"/>
</dbReference>
<comment type="catalytic activity">
    <reaction evidence="7">
        <text>L-threonyl-[protein] + ATP = O-phospho-L-threonyl-[protein] + ADP + H(+)</text>
        <dbReference type="Rhea" id="RHEA:46608"/>
        <dbReference type="Rhea" id="RHEA-COMP:11060"/>
        <dbReference type="Rhea" id="RHEA-COMP:11605"/>
        <dbReference type="ChEBI" id="CHEBI:15378"/>
        <dbReference type="ChEBI" id="CHEBI:30013"/>
        <dbReference type="ChEBI" id="CHEBI:30616"/>
        <dbReference type="ChEBI" id="CHEBI:61977"/>
        <dbReference type="ChEBI" id="CHEBI:456216"/>
        <dbReference type="EC" id="2.7.11.1"/>
    </reaction>
</comment>
<dbReference type="Proteomes" id="UP000217889">
    <property type="component" value="Chromosome"/>
</dbReference>
<dbReference type="InterPro" id="IPR008271">
    <property type="entry name" value="Ser/Thr_kinase_AS"/>
</dbReference>
<feature type="region of interest" description="Disordered" evidence="9">
    <location>
        <begin position="330"/>
        <end position="404"/>
    </location>
</feature>
<evidence type="ECO:0000256" key="8">
    <source>
        <dbReference type="ARBA" id="ARBA00048679"/>
    </source>
</evidence>
<dbReference type="GO" id="GO:0045717">
    <property type="term" value="P:negative regulation of fatty acid biosynthetic process"/>
    <property type="evidence" value="ECO:0007669"/>
    <property type="project" value="UniProtKB-ARBA"/>
</dbReference>
<reference evidence="12 13" key="1">
    <citation type="journal article" date="2014" name="Int. J. Syst. Evol. Microbiol.">
        <title>Brachybacterium ginsengisoli sp. nov., isolated from soil of a ginseng field.</title>
        <authorList>
            <person name="Hoang V.A."/>
            <person name="Kim Y.J."/>
            <person name="Nguyen N.L."/>
            <person name="Yang D.C."/>
        </authorList>
    </citation>
    <scope>NUCLEOTIDE SEQUENCE [LARGE SCALE GENOMIC DNA]</scope>
    <source>
        <strain evidence="12 13">DCY80</strain>
    </source>
</reference>
<evidence type="ECO:0000256" key="4">
    <source>
        <dbReference type="ARBA" id="ARBA00022741"/>
    </source>
</evidence>
<keyword evidence="2 12" id="KW-0723">Serine/threonine-protein kinase</keyword>
<dbReference type="InterPro" id="IPR000719">
    <property type="entry name" value="Prot_kinase_dom"/>
</dbReference>
<comment type="catalytic activity">
    <reaction evidence="8">
        <text>L-seryl-[protein] + ATP = O-phospho-L-seryl-[protein] + ADP + H(+)</text>
        <dbReference type="Rhea" id="RHEA:17989"/>
        <dbReference type="Rhea" id="RHEA-COMP:9863"/>
        <dbReference type="Rhea" id="RHEA-COMP:11604"/>
        <dbReference type="ChEBI" id="CHEBI:15378"/>
        <dbReference type="ChEBI" id="CHEBI:29999"/>
        <dbReference type="ChEBI" id="CHEBI:30616"/>
        <dbReference type="ChEBI" id="CHEBI:83421"/>
        <dbReference type="ChEBI" id="CHEBI:456216"/>
        <dbReference type="EC" id="2.7.11.1"/>
    </reaction>
</comment>
<keyword evidence="4" id="KW-0547">Nucleotide-binding</keyword>
<evidence type="ECO:0000256" key="1">
    <source>
        <dbReference type="ARBA" id="ARBA00012513"/>
    </source>
</evidence>
<organism evidence="12 13">
    <name type="scientific">Brachybacterium ginsengisoli</name>
    <dbReference type="NCBI Taxonomy" id="1331682"/>
    <lineage>
        <taxon>Bacteria</taxon>
        <taxon>Bacillati</taxon>
        <taxon>Actinomycetota</taxon>
        <taxon>Actinomycetes</taxon>
        <taxon>Micrococcales</taxon>
        <taxon>Dermabacteraceae</taxon>
        <taxon>Brachybacterium</taxon>
    </lineage>
</organism>
<dbReference type="CDD" id="cd14014">
    <property type="entry name" value="STKc_PknB_like"/>
    <property type="match status" value="1"/>
</dbReference>
<dbReference type="AlphaFoldDB" id="A0A291H280"/>
<dbReference type="FunFam" id="3.30.200.20:FF:000035">
    <property type="entry name" value="Serine/threonine protein kinase Stk1"/>
    <property type="match status" value="1"/>
</dbReference>
<dbReference type="KEGG" id="bgg:CFK41_09795"/>
<dbReference type="GO" id="GO:0004674">
    <property type="term" value="F:protein serine/threonine kinase activity"/>
    <property type="evidence" value="ECO:0007669"/>
    <property type="project" value="UniProtKB-KW"/>
</dbReference>
<keyword evidence="13" id="KW-1185">Reference proteome</keyword>
<dbReference type="Gene3D" id="3.30.200.20">
    <property type="entry name" value="Phosphorylase Kinase, domain 1"/>
    <property type="match status" value="1"/>
</dbReference>
<dbReference type="PANTHER" id="PTHR43289:SF34">
    <property type="entry name" value="SERINE_THREONINE-PROTEIN KINASE YBDM-RELATED"/>
    <property type="match status" value="1"/>
</dbReference>
<feature type="compositionally biased region" description="Acidic residues" evidence="9">
    <location>
        <begin position="332"/>
        <end position="381"/>
    </location>
</feature>
<dbReference type="CDD" id="cd06577">
    <property type="entry name" value="PASTA_pknB"/>
    <property type="match status" value="4"/>
</dbReference>
<dbReference type="RefSeq" id="WP_096801028.1">
    <property type="nucleotide sequence ID" value="NZ_CP023564.1"/>
</dbReference>
<name>A0A291H280_9MICO</name>
<dbReference type="Gene3D" id="1.10.510.10">
    <property type="entry name" value="Transferase(Phosphotransferase) domain 1"/>
    <property type="match status" value="1"/>
</dbReference>
<feature type="domain" description="PASTA" evidence="11">
    <location>
        <begin position="441"/>
        <end position="506"/>
    </location>
</feature>
<evidence type="ECO:0000256" key="7">
    <source>
        <dbReference type="ARBA" id="ARBA00047899"/>
    </source>
</evidence>